<evidence type="ECO:0000259" key="8">
    <source>
        <dbReference type="Pfam" id="PF00913"/>
    </source>
</evidence>
<feature type="signal peptide" evidence="7">
    <location>
        <begin position="1"/>
        <end position="17"/>
    </location>
</feature>
<dbReference type="EMBL" id="KX699425">
    <property type="protein sequence ID" value="APD73381.1"/>
    <property type="molecule type" value="Genomic_DNA"/>
</dbReference>
<dbReference type="Gene3D" id="1.10.470.10">
    <property type="entry name" value="Variant Surface Glycoprotein, subunit A, domain 2"/>
    <property type="match status" value="1"/>
</dbReference>
<keyword evidence="5" id="KW-0325">Glycoprotein</keyword>
<name>A0A1J0R6A1_9TRYP</name>
<keyword evidence="3" id="KW-0336">GPI-anchor</keyword>
<feature type="domain" description="Trypanosome variant surface glycoprotein A-type N-terminal" evidence="8">
    <location>
        <begin position="4"/>
        <end position="373"/>
    </location>
</feature>
<evidence type="ECO:0000256" key="1">
    <source>
        <dbReference type="ARBA" id="ARBA00004609"/>
    </source>
</evidence>
<proteinExistence type="predicted"/>
<evidence type="ECO:0000256" key="5">
    <source>
        <dbReference type="ARBA" id="ARBA00023180"/>
    </source>
</evidence>
<dbReference type="GO" id="GO:0098552">
    <property type="term" value="C:side of membrane"/>
    <property type="evidence" value="ECO:0007669"/>
    <property type="project" value="UniProtKB-KW"/>
</dbReference>
<keyword evidence="7" id="KW-0732">Signal</keyword>
<dbReference type="GO" id="GO:0005886">
    <property type="term" value="C:plasma membrane"/>
    <property type="evidence" value="ECO:0007669"/>
    <property type="project" value="UniProtKB-SubCell"/>
</dbReference>
<dbReference type="Gene3D" id="3.90.150.10">
    <property type="entry name" value="Variant Surface Glycoprotein, subunit A domain 1"/>
    <property type="match status" value="1"/>
</dbReference>
<protein>
    <submittedName>
        <fullName evidence="9">Variant surface glycoprotein 1125.1120</fullName>
    </submittedName>
</protein>
<dbReference type="SUPFAM" id="SSF58087">
    <property type="entry name" value="Variant surface glycoprotein (N-terminal domain)"/>
    <property type="match status" value="1"/>
</dbReference>
<dbReference type="VEuPathDB" id="TriTrypDB:Tb1125.Tb11.v5.1017"/>
<dbReference type="VEuPathDB" id="TriTrypDB:Tb927.9.1050"/>
<keyword evidence="4" id="KW-0472">Membrane</keyword>
<dbReference type="InterPro" id="IPR001812">
    <property type="entry name" value="Trypano_VSG_A_N_dom"/>
</dbReference>
<keyword evidence="2" id="KW-1003">Cell membrane</keyword>
<evidence type="ECO:0000256" key="4">
    <source>
        <dbReference type="ARBA" id="ARBA00023136"/>
    </source>
</evidence>
<evidence type="ECO:0000256" key="2">
    <source>
        <dbReference type="ARBA" id="ARBA00022475"/>
    </source>
</evidence>
<dbReference type="VEuPathDB" id="TriTrypDB:Tb427_000159400"/>
<accession>A0A1J0R6A1</accession>
<feature type="chain" id="PRO_5012723743" evidence="7">
    <location>
        <begin position="18"/>
        <end position="477"/>
    </location>
</feature>
<evidence type="ECO:0000256" key="6">
    <source>
        <dbReference type="ARBA" id="ARBA00023288"/>
    </source>
</evidence>
<comment type="subcellular location">
    <subcellularLocation>
        <location evidence="1">Cell membrane</location>
        <topology evidence="1">Lipid-anchor</topology>
        <topology evidence="1">GPI-anchor</topology>
    </subcellularLocation>
</comment>
<keyword evidence="6" id="KW-0449">Lipoprotein</keyword>
<dbReference type="Pfam" id="PF00913">
    <property type="entry name" value="Trypan_glycop"/>
    <property type="match status" value="1"/>
</dbReference>
<dbReference type="GO" id="GO:0042783">
    <property type="term" value="P:symbiont-mediated evasion of host immune response"/>
    <property type="evidence" value="ECO:0007669"/>
    <property type="project" value="InterPro"/>
</dbReference>
<organism evidence="9">
    <name type="scientific">Trypanosoma brucei</name>
    <dbReference type="NCBI Taxonomy" id="5691"/>
    <lineage>
        <taxon>Eukaryota</taxon>
        <taxon>Discoba</taxon>
        <taxon>Euglenozoa</taxon>
        <taxon>Kinetoplastea</taxon>
        <taxon>Metakinetoplastina</taxon>
        <taxon>Trypanosomatida</taxon>
        <taxon>Trypanosomatidae</taxon>
        <taxon>Trypanosoma</taxon>
    </lineage>
</organism>
<reference evidence="9" key="1">
    <citation type="submission" date="2016-08" db="EMBL/GenBank/DDBJ databases">
        <title>VSG repertoire of Trypanosoma brucei EATRO 1125.</title>
        <authorList>
            <person name="Cross G.A."/>
        </authorList>
    </citation>
    <scope>NUCLEOTIDE SEQUENCE</scope>
    <source>
        <strain evidence="9">EATRO 1125</strain>
    </source>
</reference>
<dbReference type="AlphaFoldDB" id="A0A1J0R6A1"/>
<evidence type="ECO:0000256" key="7">
    <source>
        <dbReference type="SAM" id="SignalP"/>
    </source>
</evidence>
<sequence>MFSAAILLLLTARFTTAANQAVSSDIWKPQCELTKELRKTAGITQKKLKDAHQTAKKLQETSKRLLTFALQAKSEESALAASALARTAAAEARAIYAEAQTTATKGLIATAYAAEMAGAIASTMHFLAHAKETSAYCLNKNTATGDGSSDVAAAGCGELDAESITDEADFDSQKIDNKGFKIHPALDYTTKPGEASKCGVFKAAAGSQTSNAGIRIGTESAKVSLAFGALSATTEEQITRKGLADFTGADASEANTFFGKAHAKLKNLRAATTANVGTATAQYLAYLKEKPEALTYLKLELAARSDAKKPSDFSSQDKELKTQYFGDNNDKMDALAQKVDAAKTLGVPDKLRELKNLRELTLTDQLEDALYFYLGTSHEANKALRDKITKLESNLAFQKGKSPESNCNKLESKEKCNEEKICSWYTEVKVGEKNCQFNSTKAKEKGVSVPEAQTANGGSKATFACTRKQQEECTKAP</sequence>
<evidence type="ECO:0000256" key="3">
    <source>
        <dbReference type="ARBA" id="ARBA00022622"/>
    </source>
</evidence>
<dbReference type="Gene3D" id="3.30.1680.30">
    <property type="match status" value="1"/>
</dbReference>
<evidence type="ECO:0000313" key="9">
    <source>
        <dbReference type="EMBL" id="APD73381.1"/>
    </source>
</evidence>